<keyword evidence="4" id="KW-1185">Reference proteome</keyword>
<feature type="domain" description="AB hydrolase-1" evidence="2">
    <location>
        <begin position="38"/>
        <end position="261"/>
    </location>
</feature>
<dbReference type="Gene3D" id="3.40.50.1820">
    <property type="entry name" value="alpha/beta hydrolase"/>
    <property type="match status" value="1"/>
</dbReference>
<dbReference type="PRINTS" id="PR00111">
    <property type="entry name" value="ABHYDROLASE"/>
</dbReference>
<evidence type="ECO:0000259" key="2">
    <source>
        <dbReference type="Pfam" id="PF12697"/>
    </source>
</evidence>
<reference evidence="4" key="1">
    <citation type="journal article" date="2019" name="Int. J. Syst. Evol. Microbiol.">
        <title>The Global Catalogue of Microorganisms (GCM) 10K type strain sequencing project: providing services to taxonomists for standard genome sequencing and annotation.</title>
        <authorList>
            <consortium name="The Broad Institute Genomics Platform"/>
            <consortium name="The Broad Institute Genome Sequencing Center for Infectious Disease"/>
            <person name="Wu L."/>
            <person name="Ma J."/>
        </authorList>
    </citation>
    <scope>NUCLEOTIDE SEQUENCE [LARGE SCALE GENOMIC DNA]</scope>
    <source>
        <strain evidence="4">JCM 17440</strain>
    </source>
</reference>
<comment type="caution">
    <text evidence="3">The sequence shown here is derived from an EMBL/GenBank/DDBJ whole genome shotgun (WGS) entry which is preliminary data.</text>
</comment>
<organism evidence="3 4">
    <name type="scientific">Actinomadura meridiana</name>
    <dbReference type="NCBI Taxonomy" id="559626"/>
    <lineage>
        <taxon>Bacteria</taxon>
        <taxon>Bacillati</taxon>
        <taxon>Actinomycetota</taxon>
        <taxon>Actinomycetes</taxon>
        <taxon>Streptosporangiales</taxon>
        <taxon>Thermomonosporaceae</taxon>
        <taxon>Actinomadura</taxon>
    </lineage>
</organism>
<dbReference type="InterPro" id="IPR000073">
    <property type="entry name" value="AB_hydrolase_1"/>
</dbReference>
<dbReference type="SUPFAM" id="SSF53474">
    <property type="entry name" value="alpha/beta-Hydrolases"/>
    <property type="match status" value="1"/>
</dbReference>
<dbReference type="PANTHER" id="PTHR43798:SF31">
    <property type="entry name" value="AB HYDROLASE SUPERFAMILY PROTEIN YCLE"/>
    <property type="match status" value="1"/>
</dbReference>
<name>A0ABP8C4I5_9ACTN</name>
<dbReference type="InterPro" id="IPR050266">
    <property type="entry name" value="AB_hydrolase_sf"/>
</dbReference>
<evidence type="ECO:0000313" key="3">
    <source>
        <dbReference type="EMBL" id="GAA4233567.1"/>
    </source>
</evidence>
<sequence>MIPVWSSDTIAPTSTCAVVPLSDGAQLFCRISGNGDPVLFLHGNRDNHTHFAELTSILDSAMTCVAVDLRGHGLSSKEDHPLSAVQCASDIIELLDHFGWGRVTVVGHSLGSVTAMLLALDHPERVSRLVLMGSAAHYEMKWKRPEVTEDTYRQVIEESNKRAAPFFFQPDHPGVSDRVIASWSWVPFSVHRNLIRLIHPDLRERVAKIDAPTLVVAGSDDRSTPVDRARFLADTIPDAELTVLAGTGHFMFMERPEQVASEIARFTGVSLGGTGCGGGCGCGHWSG</sequence>
<accession>A0ABP8C4I5</accession>
<keyword evidence="1 3" id="KW-0378">Hydrolase</keyword>
<dbReference type="GO" id="GO:0016787">
    <property type="term" value="F:hydrolase activity"/>
    <property type="evidence" value="ECO:0007669"/>
    <property type="project" value="UniProtKB-KW"/>
</dbReference>
<gene>
    <name evidence="3" type="ORF">GCM10022254_36300</name>
</gene>
<evidence type="ECO:0000313" key="4">
    <source>
        <dbReference type="Proteomes" id="UP001501710"/>
    </source>
</evidence>
<dbReference type="RefSeq" id="WP_344898042.1">
    <property type="nucleotide sequence ID" value="NZ_BAABAS010000007.1"/>
</dbReference>
<proteinExistence type="predicted"/>
<dbReference type="Proteomes" id="UP001501710">
    <property type="component" value="Unassembled WGS sequence"/>
</dbReference>
<dbReference type="PANTHER" id="PTHR43798">
    <property type="entry name" value="MONOACYLGLYCEROL LIPASE"/>
    <property type="match status" value="1"/>
</dbReference>
<evidence type="ECO:0000256" key="1">
    <source>
        <dbReference type="ARBA" id="ARBA00022801"/>
    </source>
</evidence>
<dbReference type="Pfam" id="PF12697">
    <property type="entry name" value="Abhydrolase_6"/>
    <property type="match status" value="1"/>
</dbReference>
<protein>
    <submittedName>
        <fullName evidence="3">Alpha/beta hydrolase</fullName>
    </submittedName>
</protein>
<dbReference type="InterPro" id="IPR029058">
    <property type="entry name" value="AB_hydrolase_fold"/>
</dbReference>
<dbReference type="EMBL" id="BAABAS010000007">
    <property type="protein sequence ID" value="GAA4233567.1"/>
    <property type="molecule type" value="Genomic_DNA"/>
</dbReference>